<feature type="region of interest" description="Disordered" evidence="2">
    <location>
        <begin position="54"/>
        <end position="82"/>
    </location>
</feature>
<evidence type="ECO:0000313" key="5">
    <source>
        <dbReference type="WBParaSite" id="HPBE_0002449901-mRNA-1"/>
    </source>
</evidence>
<gene>
    <name evidence="3" type="ORF">HPBE_LOCUS24498</name>
</gene>
<feature type="coiled-coil region" evidence="1">
    <location>
        <begin position="101"/>
        <end position="135"/>
    </location>
</feature>
<feature type="region of interest" description="Disordered" evidence="2">
    <location>
        <begin position="135"/>
        <end position="155"/>
    </location>
</feature>
<name>A0A183GP79_HELPZ</name>
<evidence type="ECO:0000256" key="2">
    <source>
        <dbReference type="SAM" id="MobiDB-lite"/>
    </source>
</evidence>
<accession>A0A183GP79</accession>
<evidence type="ECO:0000313" key="3">
    <source>
        <dbReference type="EMBL" id="VDP45442.1"/>
    </source>
</evidence>
<organism evidence="4 5">
    <name type="scientific">Heligmosomoides polygyrus</name>
    <name type="common">Parasitic roundworm</name>
    <dbReference type="NCBI Taxonomy" id="6339"/>
    <lineage>
        <taxon>Eukaryota</taxon>
        <taxon>Metazoa</taxon>
        <taxon>Ecdysozoa</taxon>
        <taxon>Nematoda</taxon>
        <taxon>Chromadorea</taxon>
        <taxon>Rhabditida</taxon>
        <taxon>Rhabditina</taxon>
        <taxon>Rhabditomorpha</taxon>
        <taxon>Strongyloidea</taxon>
        <taxon>Heligmosomidae</taxon>
        <taxon>Heligmosomoides</taxon>
    </lineage>
</organism>
<keyword evidence="4" id="KW-1185">Reference proteome</keyword>
<feature type="compositionally biased region" description="Basic residues" evidence="2">
    <location>
        <begin position="58"/>
        <end position="71"/>
    </location>
</feature>
<dbReference type="Proteomes" id="UP000050761">
    <property type="component" value="Unassembled WGS sequence"/>
</dbReference>
<dbReference type="WBParaSite" id="HPBE_0002449901-mRNA-1">
    <property type="protein sequence ID" value="HPBE_0002449901-mRNA-1"/>
    <property type="gene ID" value="HPBE_0002449901"/>
</dbReference>
<sequence>MDMDPRLTSSDLGYVYKYMKVKNQIASGFENDLEMTIHAPASKPISLTTTYANLRSSSHQRPRKGTPKSGKRFSPLQNDILSEQEGRRLLQILRNDMSKDEQCFQNDIRKLRNKLKDQELELKRMQDTINSLKEQTAHNTSKSGIEVTVNLSKNR</sequence>
<accession>A0A3P8D295</accession>
<proteinExistence type="predicted"/>
<dbReference type="OrthoDB" id="5874911at2759"/>
<dbReference type="EMBL" id="UZAH01036437">
    <property type="protein sequence ID" value="VDP45442.1"/>
    <property type="molecule type" value="Genomic_DNA"/>
</dbReference>
<dbReference type="AlphaFoldDB" id="A0A183GP79"/>
<reference evidence="5" key="2">
    <citation type="submission" date="2019-09" db="UniProtKB">
        <authorList>
            <consortium name="WormBaseParasite"/>
        </authorList>
    </citation>
    <scope>IDENTIFICATION</scope>
</reference>
<reference evidence="3 4" key="1">
    <citation type="submission" date="2018-11" db="EMBL/GenBank/DDBJ databases">
        <authorList>
            <consortium name="Pathogen Informatics"/>
        </authorList>
    </citation>
    <scope>NUCLEOTIDE SEQUENCE [LARGE SCALE GENOMIC DNA]</scope>
</reference>
<keyword evidence="1" id="KW-0175">Coiled coil</keyword>
<evidence type="ECO:0000313" key="4">
    <source>
        <dbReference type="Proteomes" id="UP000050761"/>
    </source>
</evidence>
<evidence type="ECO:0000256" key="1">
    <source>
        <dbReference type="SAM" id="Coils"/>
    </source>
</evidence>
<protein>
    <submittedName>
        <fullName evidence="5">FlxA-like protein</fullName>
    </submittedName>
</protein>